<dbReference type="OrthoDB" id="5977368at2759"/>
<dbReference type="EMBL" id="NCKU01018393">
    <property type="protein sequence ID" value="RWR98846.1"/>
    <property type="molecule type" value="Genomic_DNA"/>
</dbReference>
<dbReference type="Pfam" id="PF05380">
    <property type="entry name" value="Peptidase_A17"/>
    <property type="match status" value="1"/>
</dbReference>
<sequence>TVRFHLEKYVEKFPKTCELLNDLYVDDFIGSVETVVAADKIKEESSQILKEAGMQLTKWQSNSEFLNEKWCTDKDETEITMPFINSPPISKVLGIKWIPKDDIFSFDVENLCEFIKCREETKRHVLQASARIFDPLGFISPFTIKIKILFQCLWEKGIEWDEKLPESELESWKAWCKQIPLLKDVKVERCLKITSNSVDKQIHIFCDASERAYGAVAYVRLRTDNNISITLLISKARVAPLKKVSLPRLELLAALIGARVKKFLSEQFNDFSFYLWSDSMVVLHWIKSSSKRWKPFVCNRVAEIQEKSDPEKWSYCRGEDNPADNLTRGLSVECLINNQNWWNGPVWLKLSRDKWPQTLLEKNANFYEEERKHIAVSEVIISKSFPLFDLRKYSSLKRILRVTAYILRFCHKSKKASTHKGFLITDELNGAEEYWIRCVQNEVFHDILRNLKNEDIDCSSKLSELKPFIDEKGIL</sequence>
<dbReference type="STRING" id="1965070.A0A443Q731"/>
<feature type="non-terminal residue" evidence="1">
    <location>
        <position position="475"/>
    </location>
</feature>
<dbReference type="Gene3D" id="3.30.420.10">
    <property type="entry name" value="Ribonuclease H-like superfamily/Ribonuclease H"/>
    <property type="match status" value="1"/>
</dbReference>
<dbReference type="InterPro" id="IPR043502">
    <property type="entry name" value="DNA/RNA_pol_sf"/>
</dbReference>
<evidence type="ECO:0000313" key="1">
    <source>
        <dbReference type="EMBL" id="RWR98846.1"/>
    </source>
</evidence>
<dbReference type="InterPro" id="IPR008042">
    <property type="entry name" value="Retrotrans_Pao"/>
</dbReference>
<keyword evidence="2" id="KW-1185">Reference proteome</keyword>
<dbReference type="PANTHER" id="PTHR47331:SF4">
    <property type="entry name" value="PEPTIDASE S1 DOMAIN-CONTAINING PROTEIN"/>
    <property type="match status" value="1"/>
</dbReference>
<name>A0A443Q731_9ACAR</name>
<dbReference type="SUPFAM" id="SSF56672">
    <property type="entry name" value="DNA/RNA polymerases"/>
    <property type="match status" value="1"/>
</dbReference>
<evidence type="ECO:0000313" key="2">
    <source>
        <dbReference type="Proteomes" id="UP000285301"/>
    </source>
</evidence>
<dbReference type="AlphaFoldDB" id="A0A443Q731"/>
<dbReference type="InterPro" id="IPR036397">
    <property type="entry name" value="RNaseH_sf"/>
</dbReference>
<gene>
    <name evidence="1" type="ORF">B4U79_02881</name>
</gene>
<reference evidence="1 2" key="1">
    <citation type="journal article" date="2018" name="Gigascience">
        <title>Genomes of trombidid mites reveal novel predicted allergens and laterally-transferred genes associated with secondary metabolism.</title>
        <authorList>
            <person name="Dong X."/>
            <person name="Chaisiri K."/>
            <person name="Xia D."/>
            <person name="Armstrong S.D."/>
            <person name="Fang Y."/>
            <person name="Donnelly M.J."/>
            <person name="Kadowaki T."/>
            <person name="McGarry J.W."/>
            <person name="Darby A.C."/>
            <person name="Makepeace B.L."/>
        </authorList>
    </citation>
    <scope>NUCLEOTIDE SEQUENCE [LARGE SCALE GENOMIC DNA]</scope>
    <source>
        <strain evidence="1">UoL-WK</strain>
    </source>
</reference>
<dbReference type="GO" id="GO:0071897">
    <property type="term" value="P:DNA biosynthetic process"/>
    <property type="evidence" value="ECO:0007669"/>
    <property type="project" value="UniProtKB-ARBA"/>
</dbReference>
<dbReference type="PANTHER" id="PTHR47331">
    <property type="entry name" value="PHD-TYPE DOMAIN-CONTAINING PROTEIN"/>
    <property type="match status" value="1"/>
</dbReference>
<accession>A0A443Q731</accession>
<feature type="non-terminal residue" evidence="1">
    <location>
        <position position="1"/>
    </location>
</feature>
<proteinExistence type="predicted"/>
<dbReference type="Proteomes" id="UP000285301">
    <property type="component" value="Unassembled WGS sequence"/>
</dbReference>
<comment type="caution">
    <text evidence="1">The sequence shown here is derived from an EMBL/GenBank/DDBJ whole genome shotgun (WGS) entry which is preliminary data.</text>
</comment>
<organism evidence="1 2">
    <name type="scientific">Dinothrombium tinctorium</name>
    <dbReference type="NCBI Taxonomy" id="1965070"/>
    <lineage>
        <taxon>Eukaryota</taxon>
        <taxon>Metazoa</taxon>
        <taxon>Ecdysozoa</taxon>
        <taxon>Arthropoda</taxon>
        <taxon>Chelicerata</taxon>
        <taxon>Arachnida</taxon>
        <taxon>Acari</taxon>
        <taxon>Acariformes</taxon>
        <taxon>Trombidiformes</taxon>
        <taxon>Prostigmata</taxon>
        <taxon>Anystina</taxon>
        <taxon>Parasitengona</taxon>
        <taxon>Trombidioidea</taxon>
        <taxon>Trombidiidae</taxon>
        <taxon>Dinothrombium</taxon>
    </lineage>
</organism>
<dbReference type="GO" id="GO:0003676">
    <property type="term" value="F:nucleic acid binding"/>
    <property type="evidence" value="ECO:0007669"/>
    <property type="project" value="InterPro"/>
</dbReference>
<protein>
    <submittedName>
        <fullName evidence="1">Uncharacterized protein</fullName>
    </submittedName>
</protein>